<dbReference type="Proteomes" id="UP000639643">
    <property type="component" value="Unassembled WGS sequence"/>
</dbReference>
<evidence type="ECO:0000313" key="4">
    <source>
        <dbReference type="Proteomes" id="UP000639643"/>
    </source>
</evidence>
<comment type="caution">
    <text evidence="3">The sequence shown here is derived from an EMBL/GenBank/DDBJ whole genome shotgun (WGS) entry which is preliminary data.</text>
</comment>
<sequence length="445" mass="50152">MVSIADKLAKRLPERLTFLATEKDAKVLHEALRYAVIGALLSDSYTPRRDENEKEAADSHIILQNWTSCIFSKNDFDFANIPAASVSAIRSGHWDLSDLTFFTDVFGFDVVDDDGFSLLHIAIVSGKADIALELLKYTAFVDYGRRLAGYPILHWAAASGNTTLYKVLHDRRDEVLHLNDEPRELNGELPLSVAIRNGHADMVKTILSTHSHESEYVNTVNVKDVEDVDDVDDVDDDPMTPLGLAVKEGKLDIAQILIEHPNINYMVHPSKNHNVLHHTADYDEFHDLFRELLTKVPENMINMQNDEERTPLHYLVRKADRETMDAILRVPSVKTDLSDKDGTTPILAAVQYMNLEAFKALALRRDVDVAILWRSNLSIHHDCSALKYMVHTPQYENQKSRGNLKEILSWLIQNCSEAADKVASLTAEEVSERDVEAFDSPALSP</sequence>
<gene>
    <name evidence="3" type="ORF">CMUS01_04537</name>
</gene>
<dbReference type="OrthoDB" id="20872at2759"/>
<keyword evidence="1" id="KW-0677">Repeat</keyword>
<evidence type="ECO:0000256" key="2">
    <source>
        <dbReference type="ARBA" id="ARBA00023043"/>
    </source>
</evidence>
<dbReference type="SMART" id="SM00248">
    <property type="entry name" value="ANK"/>
    <property type="match status" value="8"/>
</dbReference>
<dbReference type="SUPFAM" id="SSF48403">
    <property type="entry name" value="Ankyrin repeat"/>
    <property type="match status" value="1"/>
</dbReference>
<keyword evidence="4" id="KW-1185">Reference proteome</keyword>
<dbReference type="GO" id="GO:0005886">
    <property type="term" value="C:plasma membrane"/>
    <property type="evidence" value="ECO:0007669"/>
    <property type="project" value="TreeGrafter"/>
</dbReference>
<dbReference type="AlphaFoldDB" id="A0A8H6KWT2"/>
<proteinExistence type="predicted"/>
<organism evidence="3 4">
    <name type="scientific">Colletotrichum musicola</name>
    <dbReference type="NCBI Taxonomy" id="2175873"/>
    <lineage>
        <taxon>Eukaryota</taxon>
        <taxon>Fungi</taxon>
        <taxon>Dikarya</taxon>
        <taxon>Ascomycota</taxon>
        <taxon>Pezizomycotina</taxon>
        <taxon>Sordariomycetes</taxon>
        <taxon>Hypocreomycetidae</taxon>
        <taxon>Glomerellales</taxon>
        <taxon>Glomerellaceae</taxon>
        <taxon>Colletotrichum</taxon>
        <taxon>Colletotrichum orchidearum species complex</taxon>
    </lineage>
</organism>
<dbReference type="PANTHER" id="PTHR24186:SF38">
    <property type="entry name" value="ANKYRIN REPEAT FAMILY PROTEIN"/>
    <property type="match status" value="1"/>
</dbReference>
<evidence type="ECO:0000256" key="1">
    <source>
        <dbReference type="ARBA" id="ARBA00022737"/>
    </source>
</evidence>
<dbReference type="PANTHER" id="PTHR24186">
    <property type="entry name" value="PROTEIN PHOSPHATASE 1 REGULATORY SUBUNIT"/>
    <property type="match status" value="1"/>
</dbReference>
<dbReference type="EMBL" id="WIGM01000124">
    <property type="protein sequence ID" value="KAF6838686.1"/>
    <property type="molecule type" value="Genomic_DNA"/>
</dbReference>
<dbReference type="InterPro" id="IPR036770">
    <property type="entry name" value="Ankyrin_rpt-contain_sf"/>
</dbReference>
<dbReference type="Pfam" id="PF12796">
    <property type="entry name" value="Ank_2"/>
    <property type="match status" value="1"/>
</dbReference>
<reference evidence="3" key="1">
    <citation type="journal article" date="2020" name="Phytopathology">
        <title>Genome Sequence Resources of Colletotrichum truncatum, C. plurivorum, C. musicola, and C. sojae: Four Species Pathogenic to Soybean (Glycine max).</title>
        <authorList>
            <person name="Rogerio F."/>
            <person name="Boufleur T.R."/>
            <person name="Ciampi-Guillardi M."/>
            <person name="Sukno S.A."/>
            <person name="Thon M.R."/>
            <person name="Massola Junior N.S."/>
            <person name="Baroncelli R."/>
        </authorList>
    </citation>
    <scope>NUCLEOTIDE SEQUENCE</scope>
    <source>
        <strain evidence="3">LFN0074</strain>
    </source>
</reference>
<name>A0A8H6KWT2_9PEZI</name>
<dbReference type="Gene3D" id="1.25.40.20">
    <property type="entry name" value="Ankyrin repeat-containing domain"/>
    <property type="match status" value="1"/>
</dbReference>
<dbReference type="InterPro" id="IPR002110">
    <property type="entry name" value="Ankyrin_rpt"/>
</dbReference>
<protein>
    <submittedName>
        <fullName evidence="3">Ankyrin repeat protein</fullName>
    </submittedName>
</protein>
<accession>A0A8H6KWT2</accession>
<keyword evidence="2" id="KW-0040">ANK repeat</keyword>
<evidence type="ECO:0000313" key="3">
    <source>
        <dbReference type="EMBL" id="KAF6838686.1"/>
    </source>
</evidence>